<keyword evidence="2" id="KW-1185">Reference proteome</keyword>
<evidence type="ECO:0000313" key="2">
    <source>
        <dbReference type="Proteomes" id="UP000253426"/>
    </source>
</evidence>
<name>A0A366HRS1_9BACT</name>
<comment type="caution">
    <text evidence="1">The sequence shown here is derived from an EMBL/GenBank/DDBJ whole genome shotgun (WGS) entry which is preliminary data.</text>
</comment>
<dbReference type="Proteomes" id="UP000253426">
    <property type="component" value="Unassembled WGS sequence"/>
</dbReference>
<protein>
    <submittedName>
        <fullName evidence="1">Uncharacterized protein</fullName>
    </submittedName>
</protein>
<sequence length="36" mass="4007">MATWCVAVLAVPMLYMMSLPVVTAPIPKPKFTLEEK</sequence>
<evidence type="ECO:0000313" key="1">
    <source>
        <dbReference type="EMBL" id="RBP46372.1"/>
    </source>
</evidence>
<reference evidence="1 2" key="1">
    <citation type="submission" date="2018-06" db="EMBL/GenBank/DDBJ databases">
        <title>Genomic Encyclopedia of Type Strains, Phase IV (KMG-IV): sequencing the most valuable type-strain genomes for metagenomic binning, comparative biology and taxonomic classification.</title>
        <authorList>
            <person name="Goeker M."/>
        </authorList>
    </citation>
    <scope>NUCLEOTIDE SEQUENCE [LARGE SCALE GENOMIC DNA]</scope>
    <source>
        <strain evidence="1 2">DSM 25532</strain>
    </source>
</reference>
<dbReference type="AlphaFoldDB" id="A0A366HRS1"/>
<gene>
    <name evidence="1" type="ORF">DES53_102763</name>
</gene>
<organism evidence="1 2">
    <name type="scientific">Roseimicrobium gellanilyticum</name>
    <dbReference type="NCBI Taxonomy" id="748857"/>
    <lineage>
        <taxon>Bacteria</taxon>
        <taxon>Pseudomonadati</taxon>
        <taxon>Verrucomicrobiota</taxon>
        <taxon>Verrucomicrobiia</taxon>
        <taxon>Verrucomicrobiales</taxon>
        <taxon>Verrucomicrobiaceae</taxon>
        <taxon>Roseimicrobium</taxon>
    </lineage>
</organism>
<accession>A0A366HRS1</accession>
<dbReference type="EMBL" id="QNRR01000002">
    <property type="protein sequence ID" value="RBP46372.1"/>
    <property type="molecule type" value="Genomic_DNA"/>
</dbReference>
<proteinExistence type="predicted"/>